<feature type="region of interest" description="Disordered" evidence="1">
    <location>
        <begin position="1"/>
        <end position="30"/>
    </location>
</feature>
<sequence>MNANEDIANENSGDEPDVGNLFASQLSTEAGIREPQNKENKIMKEKGEQWKGDGLPRALHQIFCICPDRIWNRYVSFNMTGLSNANLAVPHTQLHLLLPVLFPDIQLPALAAINPEELRKIARKCV</sequence>
<keyword evidence="3" id="KW-1185">Reference proteome</keyword>
<proteinExistence type="predicted"/>
<protein>
    <submittedName>
        <fullName evidence="2">Uncharacterized protein</fullName>
    </submittedName>
</protein>
<evidence type="ECO:0000313" key="3">
    <source>
        <dbReference type="Proteomes" id="UP000625711"/>
    </source>
</evidence>
<comment type="caution">
    <text evidence="2">The sequence shown here is derived from an EMBL/GenBank/DDBJ whole genome shotgun (WGS) entry which is preliminary data.</text>
</comment>
<name>A0A834HQY8_RHYFE</name>
<accession>A0A834HQY8</accession>
<dbReference type="Proteomes" id="UP000625711">
    <property type="component" value="Unassembled WGS sequence"/>
</dbReference>
<evidence type="ECO:0000256" key="1">
    <source>
        <dbReference type="SAM" id="MobiDB-lite"/>
    </source>
</evidence>
<dbReference type="AlphaFoldDB" id="A0A834HQY8"/>
<organism evidence="2 3">
    <name type="scientific">Rhynchophorus ferrugineus</name>
    <name type="common">Red palm weevil</name>
    <name type="synonym">Curculio ferrugineus</name>
    <dbReference type="NCBI Taxonomy" id="354439"/>
    <lineage>
        <taxon>Eukaryota</taxon>
        <taxon>Metazoa</taxon>
        <taxon>Ecdysozoa</taxon>
        <taxon>Arthropoda</taxon>
        <taxon>Hexapoda</taxon>
        <taxon>Insecta</taxon>
        <taxon>Pterygota</taxon>
        <taxon>Neoptera</taxon>
        <taxon>Endopterygota</taxon>
        <taxon>Coleoptera</taxon>
        <taxon>Polyphaga</taxon>
        <taxon>Cucujiformia</taxon>
        <taxon>Curculionidae</taxon>
        <taxon>Dryophthorinae</taxon>
        <taxon>Rhynchophorus</taxon>
    </lineage>
</organism>
<gene>
    <name evidence="2" type="ORF">GWI33_020523</name>
</gene>
<dbReference type="EMBL" id="JAACXV010014560">
    <property type="protein sequence ID" value="KAF7266153.1"/>
    <property type="molecule type" value="Genomic_DNA"/>
</dbReference>
<evidence type="ECO:0000313" key="2">
    <source>
        <dbReference type="EMBL" id="KAF7266153.1"/>
    </source>
</evidence>
<reference evidence="2" key="1">
    <citation type="submission" date="2020-08" db="EMBL/GenBank/DDBJ databases">
        <title>Genome sequencing and assembly of the red palm weevil Rhynchophorus ferrugineus.</title>
        <authorList>
            <person name="Dias G.B."/>
            <person name="Bergman C.M."/>
            <person name="Manee M."/>
        </authorList>
    </citation>
    <scope>NUCLEOTIDE SEQUENCE</scope>
    <source>
        <strain evidence="2">AA-2017</strain>
        <tissue evidence="2">Whole larva</tissue>
    </source>
</reference>